<evidence type="ECO:0000256" key="7">
    <source>
        <dbReference type="ARBA" id="ARBA00048220"/>
    </source>
</evidence>
<evidence type="ECO:0000256" key="1">
    <source>
        <dbReference type="ARBA" id="ARBA00004711"/>
    </source>
</evidence>
<dbReference type="GO" id="GO:0003725">
    <property type="term" value="F:double-stranded RNA binding"/>
    <property type="evidence" value="ECO:0007669"/>
    <property type="project" value="InterPro"/>
</dbReference>
<feature type="domain" description="Acylphosphatase-like" evidence="10">
    <location>
        <begin position="11"/>
        <end position="97"/>
    </location>
</feature>
<keyword evidence="13" id="KW-1185">Reference proteome</keyword>
<feature type="domain" description="YrdC-like" evidence="11">
    <location>
        <begin position="208"/>
        <end position="399"/>
    </location>
</feature>
<dbReference type="InterPro" id="IPR004421">
    <property type="entry name" value="Carbamoyltransferase_HypF"/>
</dbReference>
<dbReference type="PROSITE" id="PS51160">
    <property type="entry name" value="ACYLPHOSPHATASE_3"/>
    <property type="match status" value="1"/>
</dbReference>
<dbReference type="InterPro" id="IPR017968">
    <property type="entry name" value="Acylphosphatase_CS"/>
</dbReference>
<dbReference type="GO" id="GO:0016874">
    <property type="term" value="F:ligase activity"/>
    <property type="evidence" value="ECO:0007669"/>
    <property type="project" value="UniProtKB-UniRule"/>
</dbReference>
<dbReference type="InterPro" id="IPR051060">
    <property type="entry name" value="Carbamoyltrans_HypF-like"/>
</dbReference>
<dbReference type="GO" id="GO:0003998">
    <property type="term" value="F:acylphosphatase activity"/>
    <property type="evidence" value="ECO:0007669"/>
    <property type="project" value="UniProtKB-EC"/>
</dbReference>
<evidence type="ECO:0000256" key="6">
    <source>
        <dbReference type="ARBA" id="ARBA00022833"/>
    </source>
</evidence>
<name>A0A1W1XBD6_9BACT</name>
<dbReference type="InterPro" id="IPR006070">
    <property type="entry name" value="Sua5-like_dom"/>
</dbReference>
<dbReference type="PROSITE" id="PS00150">
    <property type="entry name" value="ACYLPHOSPHATASE_1"/>
    <property type="match status" value="1"/>
</dbReference>
<dbReference type="InterPro" id="IPR001792">
    <property type="entry name" value="Acylphosphatase-like_dom"/>
</dbReference>
<keyword evidence="6" id="KW-0862">Zinc</keyword>
<keyword evidence="4" id="KW-0479">Metal-binding</keyword>
<dbReference type="UniPathway" id="UPA00335"/>
<dbReference type="Pfam" id="PF01300">
    <property type="entry name" value="Sua5_yciO_yrdC"/>
    <property type="match status" value="1"/>
</dbReference>
<dbReference type="PROSITE" id="PS51163">
    <property type="entry name" value="YRDC"/>
    <property type="match status" value="1"/>
</dbReference>
<proteinExistence type="inferred from homology"/>
<evidence type="ECO:0000256" key="2">
    <source>
        <dbReference type="ARBA" id="ARBA00008097"/>
    </source>
</evidence>
<reference evidence="12 13" key="1">
    <citation type="submission" date="2017-04" db="EMBL/GenBank/DDBJ databases">
        <authorList>
            <person name="Afonso C.L."/>
            <person name="Miller P.J."/>
            <person name="Scott M.A."/>
            <person name="Spackman E."/>
            <person name="Goraichik I."/>
            <person name="Dimitrov K.M."/>
            <person name="Suarez D.L."/>
            <person name="Swayne D.E."/>
        </authorList>
    </citation>
    <scope>NUCLEOTIDE SEQUENCE [LARGE SCALE GENOMIC DNA]</scope>
    <source>
        <strain evidence="12 13">DSM 13146</strain>
    </source>
</reference>
<evidence type="ECO:0000256" key="9">
    <source>
        <dbReference type="PROSITE-ProRule" id="PRU00520"/>
    </source>
</evidence>
<dbReference type="RefSeq" id="WP_212636834.1">
    <property type="nucleotide sequence ID" value="NZ_FWXF01000004.1"/>
</dbReference>
<evidence type="ECO:0000313" key="12">
    <source>
        <dbReference type="EMBL" id="SMC21232.1"/>
    </source>
</evidence>
<dbReference type="Gene3D" id="3.30.110.120">
    <property type="match status" value="1"/>
</dbReference>
<dbReference type="EMBL" id="FWXF01000004">
    <property type="protein sequence ID" value="SMC21232.1"/>
    <property type="molecule type" value="Genomic_DNA"/>
</dbReference>
<dbReference type="InterPro" id="IPR017945">
    <property type="entry name" value="DHBP_synth_RibB-like_a/b_dom"/>
</dbReference>
<dbReference type="Pfam" id="PF22521">
    <property type="entry name" value="HypF_C_2"/>
    <property type="match status" value="1"/>
</dbReference>
<protein>
    <recommendedName>
        <fullName evidence="8">Carbamoyltransferase</fullName>
        <ecNumber evidence="8">6.2.-.-</ecNumber>
    </recommendedName>
</protein>
<keyword evidence="3" id="KW-0436">Ligase</keyword>
<dbReference type="Gene3D" id="3.30.420.40">
    <property type="match status" value="1"/>
</dbReference>
<dbReference type="NCBIfam" id="TIGR00143">
    <property type="entry name" value="hypF"/>
    <property type="match status" value="1"/>
</dbReference>
<dbReference type="GO" id="GO:0016743">
    <property type="term" value="F:carboxyl- or carbamoyltransferase activity"/>
    <property type="evidence" value="ECO:0007669"/>
    <property type="project" value="UniProtKB-UniRule"/>
</dbReference>
<dbReference type="Gene3D" id="3.90.870.50">
    <property type="match status" value="1"/>
</dbReference>
<keyword evidence="9" id="KW-0378">Hydrolase</keyword>
<dbReference type="PANTHER" id="PTHR42959">
    <property type="entry name" value="CARBAMOYLTRANSFERASE"/>
    <property type="match status" value="1"/>
</dbReference>
<comment type="similarity">
    <text evidence="2 8">Belongs to the carbamoyltransferase HypF family.</text>
</comment>
<dbReference type="Gene3D" id="3.30.420.360">
    <property type="match status" value="1"/>
</dbReference>
<dbReference type="InterPro" id="IPR041440">
    <property type="entry name" value="HypF_C"/>
</dbReference>
<dbReference type="FunFam" id="3.30.420.40:FF:000124">
    <property type="entry name" value="Carbamoyltransferase HypF"/>
    <property type="match status" value="1"/>
</dbReference>
<dbReference type="InterPro" id="IPR055128">
    <property type="entry name" value="HypF_C_2"/>
</dbReference>
<evidence type="ECO:0000256" key="5">
    <source>
        <dbReference type="ARBA" id="ARBA00022771"/>
    </source>
</evidence>
<feature type="active site" evidence="9">
    <location>
        <position position="44"/>
    </location>
</feature>
<dbReference type="STRING" id="1121390.SAMN02746041_01157"/>
<dbReference type="PANTHER" id="PTHR42959:SF1">
    <property type="entry name" value="CARBAMOYLTRANSFERASE HYPF"/>
    <property type="match status" value="1"/>
</dbReference>
<evidence type="ECO:0000259" key="10">
    <source>
        <dbReference type="PROSITE" id="PS51160"/>
    </source>
</evidence>
<dbReference type="GO" id="GO:0008270">
    <property type="term" value="F:zinc ion binding"/>
    <property type="evidence" value="ECO:0007669"/>
    <property type="project" value="UniProtKB-KW"/>
</dbReference>
<dbReference type="InterPro" id="IPR011125">
    <property type="entry name" value="Znf_HypF"/>
</dbReference>
<gene>
    <name evidence="12" type="ORF">SAMN02746041_01157</name>
</gene>
<evidence type="ECO:0000313" key="13">
    <source>
        <dbReference type="Proteomes" id="UP000192783"/>
    </source>
</evidence>
<dbReference type="Pfam" id="PF00708">
    <property type="entry name" value="Acylphosphatase"/>
    <property type="match status" value="1"/>
</dbReference>
<feature type="active site" evidence="9">
    <location>
        <position position="26"/>
    </location>
</feature>
<dbReference type="Pfam" id="PF07503">
    <property type="entry name" value="zf-HYPF"/>
    <property type="match status" value="2"/>
</dbReference>
<dbReference type="InterPro" id="IPR036046">
    <property type="entry name" value="Acylphosphatase-like_dom_sf"/>
</dbReference>
<evidence type="ECO:0000259" key="11">
    <source>
        <dbReference type="PROSITE" id="PS51163"/>
    </source>
</evidence>
<dbReference type="GO" id="GO:0051604">
    <property type="term" value="P:protein maturation"/>
    <property type="evidence" value="ECO:0007669"/>
    <property type="project" value="TreeGrafter"/>
</dbReference>
<keyword evidence="5" id="KW-0863">Zinc-finger</keyword>
<dbReference type="EC" id="6.2.-.-" evidence="8"/>
<organism evidence="12 13">
    <name type="scientific">Desulfacinum hydrothermale DSM 13146</name>
    <dbReference type="NCBI Taxonomy" id="1121390"/>
    <lineage>
        <taxon>Bacteria</taxon>
        <taxon>Pseudomonadati</taxon>
        <taxon>Thermodesulfobacteriota</taxon>
        <taxon>Syntrophobacteria</taxon>
        <taxon>Syntrophobacterales</taxon>
        <taxon>Syntrophobacteraceae</taxon>
        <taxon>Desulfacinum</taxon>
    </lineage>
</organism>
<comment type="catalytic activity">
    <reaction evidence="7">
        <text>C-terminal L-cysteinyl-[HypE protein] + carbamoyl phosphate + ATP + H2O = C-terminal S-carboxamide-L-cysteinyl-[HypE protein] + AMP + phosphate + diphosphate + H(+)</text>
        <dbReference type="Rhea" id="RHEA:55636"/>
        <dbReference type="Rhea" id="RHEA-COMP:14247"/>
        <dbReference type="Rhea" id="RHEA-COMP:14392"/>
        <dbReference type="ChEBI" id="CHEBI:15377"/>
        <dbReference type="ChEBI" id="CHEBI:15378"/>
        <dbReference type="ChEBI" id="CHEBI:30616"/>
        <dbReference type="ChEBI" id="CHEBI:33019"/>
        <dbReference type="ChEBI" id="CHEBI:43474"/>
        <dbReference type="ChEBI" id="CHEBI:58228"/>
        <dbReference type="ChEBI" id="CHEBI:76913"/>
        <dbReference type="ChEBI" id="CHEBI:139126"/>
        <dbReference type="ChEBI" id="CHEBI:456215"/>
    </reaction>
</comment>
<evidence type="ECO:0000256" key="4">
    <source>
        <dbReference type="ARBA" id="ARBA00022723"/>
    </source>
</evidence>
<dbReference type="Proteomes" id="UP000192783">
    <property type="component" value="Unassembled WGS sequence"/>
</dbReference>
<dbReference type="SUPFAM" id="SSF54975">
    <property type="entry name" value="Acylphosphatase/BLUF domain-like"/>
    <property type="match status" value="1"/>
</dbReference>
<comment type="pathway">
    <text evidence="1">Protein modification; [NiFe] hydrogenase maturation.</text>
</comment>
<evidence type="ECO:0000256" key="8">
    <source>
        <dbReference type="PIRNR" id="PIRNR006256"/>
    </source>
</evidence>
<evidence type="ECO:0000256" key="3">
    <source>
        <dbReference type="ARBA" id="ARBA00022598"/>
    </source>
</evidence>
<comment type="catalytic activity">
    <reaction evidence="9">
        <text>an acyl phosphate + H2O = a carboxylate + phosphate + H(+)</text>
        <dbReference type="Rhea" id="RHEA:14965"/>
        <dbReference type="ChEBI" id="CHEBI:15377"/>
        <dbReference type="ChEBI" id="CHEBI:15378"/>
        <dbReference type="ChEBI" id="CHEBI:29067"/>
        <dbReference type="ChEBI" id="CHEBI:43474"/>
        <dbReference type="ChEBI" id="CHEBI:59918"/>
        <dbReference type="EC" id="3.6.1.7"/>
    </reaction>
</comment>
<dbReference type="AlphaFoldDB" id="A0A1W1XBD6"/>
<keyword evidence="12" id="KW-0808">Transferase</keyword>
<sequence>MSQPAERGQRRIRIQVDGIVQGVGFRPTVYQLARSLDLVGWVRNDSEGVEIEVAGPSDRVQAFVSRLPQEAPPLAKIVRLEVKERPWEPGDGFHIQASERTGSRTTLISPDVSICEDCRRELLDPSDRRFRYPFINCTNCGPRYTIIRDVPYDRDNTTMDCFPMCAACRAEYEDPRNRRFHAQPNACWQCGPLVWLEDAQGHRLAEKDEAVRQAIRWLAEGKIVAVKGLGGFHLAVLATDEAAVARLRRRKIREEKPFAVMFASREAVQGVCQVHPEEEALLLSRERPIVLLAKRRAVRPGHSEIAPSVAPRNRFLGAFLPYTPLHALLFHDAPYEALVMTSGNQSDEPIVTDNAAARDRLRNIADVFLLHNRDIHIRCDDSVVRSVRGKPRPLRRARGYVPVPVVLRESGPVVLGVGGELKNTVCLTRGRYAFVSQHVGDLENLETLRAFEHTIDHLQKILEVHPRLIVHDLHPDYLSTQWAEGQTQPARLAVQHHHAHIASVVAENGWDGPVLGVALDGTGYGPDGTIWGGEFLLVDGARYERLGRFSHLPLPGGERAIKEPWRMALAALWCLEGEEAEKVHGEILSRWPEKERRVVFQMLRSGFNSPLSSSCGRLFDAVSALAGIRDRITYEGQAAIELEQALEPDAGAYEARITRDEGLWVLDVFPLLEEVARDVRRGTRPGIVSARFHNGLVRAIVHLVERLRQETGLSAVALSGGVFQNIYLSRRLEEDLIDQGFQVLIHEQVPPNDACISLGQAHVGREHLKR</sequence>
<dbReference type="Pfam" id="PF17788">
    <property type="entry name" value="HypF_C"/>
    <property type="match status" value="1"/>
</dbReference>
<dbReference type="SUPFAM" id="SSF55821">
    <property type="entry name" value="YrdC/RibB"/>
    <property type="match status" value="1"/>
</dbReference>
<accession>A0A1W1XBD6</accession>
<dbReference type="PIRSF" id="PIRSF006256">
    <property type="entry name" value="CMPcnvr_hdrg_mat"/>
    <property type="match status" value="1"/>
</dbReference>